<dbReference type="InParanoid" id="C5KDC7"/>
<evidence type="ECO:0000256" key="2">
    <source>
        <dbReference type="ARBA" id="ARBA00023004"/>
    </source>
</evidence>
<dbReference type="AlphaFoldDB" id="C5KDC7"/>
<dbReference type="Proteomes" id="UP000007800">
    <property type="component" value="Unassembled WGS sequence"/>
</dbReference>
<sequence length="123" mass="13651">MGAGKPTIYLQEQYGDHKVAWQGQIPARALRLACRSADMYDEWTGEKLFKEEDIPQDVVATKIAKAGTYALRINWSDGHSSIFPRETMKKAVEEYGIVEVENGVATMAYAEHLDAAEKAKSSA</sequence>
<dbReference type="Pfam" id="PF06155">
    <property type="entry name" value="GBBH-like_N"/>
    <property type="match status" value="1"/>
</dbReference>
<reference evidence="4 5" key="1">
    <citation type="submission" date="2008-07" db="EMBL/GenBank/DDBJ databases">
        <authorList>
            <person name="El-Sayed N."/>
            <person name="Caler E."/>
            <person name="Inman J."/>
            <person name="Amedeo P."/>
            <person name="Hass B."/>
            <person name="Wortman J."/>
        </authorList>
    </citation>
    <scope>NUCLEOTIDE SEQUENCE [LARGE SCALE GENOMIC DNA]</scope>
    <source>
        <strain evidence="5">ATCC 50983 / TXsc</strain>
    </source>
</reference>
<keyword evidence="5" id="KW-1185">Reference proteome</keyword>
<dbReference type="InterPro" id="IPR038492">
    <property type="entry name" value="GBBH-like_N_sf"/>
</dbReference>
<evidence type="ECO:0000259" key="3">
    <source>
        <dbReference type="Pfam" id="PF06155"/>
    </source>
</evidence>
<evidence type="ECO:0000313" key="5">
    <source>
        <dbReference type="Proteomes" id="UP000007800"/>
    </source>
</evidence>
<dbReference type="EMBL" id="GG672055">
    <property type="protein sequence ID" value="EER17560.1"/>
    <property type="molecule type" value="Genomic_DNA"/>
</dbReference>
<evidence type="ECO:0000313" key="4">
    <source>
        <dbReference type="EMBL" id="EER17560.1"/>
    </source>
</evidence>
<evidence type="ECO:0000256" key="1">
    <source>
        <dbReference type="ARBA" id="ARBA00022723"/>
    </source>
</evidence>
<keyword evidence="2" id="KW-0408">Iron</keyword>
<organism evidence="5">
    <name type="scientific">Perkinsus marinus (strain ATCC 50983 / TXsc)</name>
    <dbReference type="NCBI Taxonomy" id="423536"/>
    <lineage>
        <taxon>Eukaryota</taxon>
        <taxon>Sar</taxon>
        <taxon>Alveolata</taxon>
        <taxon>Perkinsozoa</taxon>
        <taxon>Perkinsea</taxon>
        <taxon>Perkinsida</taxon>
        <taxon>Perkinsidae</taxon>
        <taxon>Perkinsus</taxon>
    </lineage>
</organism>
<keyword evidence="1" id="KW-0479">Metal-binding</keyword>
<protein>
    <recommendedName>
        <fullName evidence="3">Gamma-butyrobetaine hydroxylase-like N-terminal domain-containing protein</fullName>
    </recommendedName>
</protein>
<name>C5KDC7_PERM5</name>
<dbReference type="InterPro" id="IPR010376">
    <property type="entry name" value="GBBH-like_N"/>
</dbReference>
<dbReference type="GeneID" id="9062898"/>
<gene>
    <name evidence="4" type="ORF">Pmar_PMAR008122</name>
</gene>
<dbReference type="OrthoDB" id="406634at2759"/>
<dbReference type="RefSeq" id="XP_002785764.1">
    <property type="nucleotide sequence ID" value="XM_002785718.1"/>
</dbReference>
<dbReference type="Gene3D" id="3.30.2020.30">
    <property type="match status" value="1"/>
</dbReference>
<feature type="domain" description="Gamma-butyrobetaine hydroxylase-like N-terminal" evidence="3">
    <location>
        <begin position="23"/>
        <end position="84"/>
    </location>
</feature>
<accession>C5KDC7</accession>
<proteinExistence type="predicted"/>
<dbReference type="GO" id="GO:0046872">
    <property type="term" value="F:metal ion binding"/>
    <property type="evidence" value="ECO:0007669"/>
    <property type="project" value="UniProtKB-KW"/>
</dbReference>